<keyword evidence="6" id="KW-0238">DNA-binding</keyword>
<dbReference type="EMBL" id="AMFJ01028946">
    <property type="protein sequence ID" value="EKD44201.1"/>
    <property type="molecule type" value="Genomic_DNA"/>
</dbReference>
<comment type="catalytic activity">
    <reaction evidence="7">
        <text>a 2'-deoxyadenosine in DNA + S-adenosyl-L-methionine = an N(6)-methyl-2'-deoxyadenosine in DNA + S-adenosyl-L-homocysteine + H(+)</text>
        <dbReference type="Rhea" id="RHEA:15197"/>
        <dbReference type="Rhea" id="RHEA-COMP:12418"/>
        <dbReference type="Rhea" id="RHEA-COMP:12419"/>
        <dbReference type="ChEBI" id="CHEBI:15378"/>
        <dbReference type="ChEBI" id="CHEBI:57856"/>
        <dbReference type="ChEBI" id="CHEBI:59789"/>
        <dbReference type="ChEBI" id="CHEBI:90615"/>
        <dbReference type="ChEBI" id="CHEBI:90616"/>
        <dbReference type="EC" id="2.1.1.72"/>
    </reaction>
</comment>
<keyword evidence="2" id="KW-0489">Methyltransferase</keyword>
<evidence type="ECO:0000256" key="2">
    <source>
        <dbReference type="ARBA" id="ARBA00022603"/>
    </source>
</evidence>
<dbReference type="GO" id="GO:0009007">
    <property type="term" value="F:site-specific DNA-methyltransferase (adenine-specific) activity"/>
    <property type="evidence" value="ECO:0007669"/>
    <property type="project" value="UniProtKB-EC"/>
</dbReference>
<organism evidence="10">
    <name type="scientific">uncultured bacterium</name>
    <name type="common">gcode 4</name>
    <dbReference type="NCBI Taxonomy" id="1234023"/>
    <lineage>
        <taxon>Bacteria</taxon>
        <taxon>environmental samples</taxon>
    </lineage>
</organism>
<evidence type="ECO:0000256" key="3">
    <source>
        <dbReference type="ARBA" id="ARBA00022679"/>
    </source>
</evidence>
<dbReference type="Gene3D" id="3.40.50.150">
    <property type="entry name" value="Vaccinia Virus protein VP39"/>
    <property type="match status" value="1"/>
</dbReference>
<accession>K1Z4N6</accession>
<keyword evidence="5" id="KW-0680">Restriction system</keyword>
<reference evidence="10" key="1">
    <citation type="journal article" date="2012" name="Science">
        <title>Fermentation, hydrogen, and sulfur metabolism in multiple uncultivated bacterial phyla.</title>
        <authorList>
            <person name="Wrighton K.C."/>
            <person name="Thomas B.C."/>
            <person name="Sharon I."/>
            <person name="Miller C.S."/>
            <person name="Castelle C.J."/>
            <person name="VerBerkmoes N.C."/>
            <person name="Wilkins M.J."/>
            <person name="Hettich R.L."/>
            <person name="Lipton M.S."/>
            <person name="Williams K.H."/>
            <person name="Long P.E."/>
            <person name="Banfield J.F."/>
        </authorList>
    </citation>
    <scope>NUCLEOTIDE SEQUENCE [LARGE SCALE GENOMIC DNA]</scope>
</reference>
<dbReference type="InterPro" id="IPR050953">
    <property type="entry name" value="N4_N6_ade-DNA_methylase"/>
</dbReference>
<evidence type="ECO:0000256" key="5">
    <source>
        <dbReference type="ARBA" id="ARBA00022747"/>
    </source>
</evidence>
<dbReference type="SUPFAM" id="SSF53335">
    <property type="entry name" value="S-adenosyl-L-methionine-dependent methyltransferases"/>
    <property type="match status" value="1"/>
</dbReference>
<dbReference type="InterPro" id="IPR023135">
    <property type="entry name" value="N6_DNA_MeTrfase_TaqI_C"/>
</dbReference>
<dbReference type="PANTHER" id="PTHR33841">
    <property type="entry name" value="DNA METHYLTRANSFERASE YEEA-RELATED"/>
    <property type="match status" value="1"/>
</dbReference>
<protein>
    <recommendedName>
        <fullName evidence="1">site-specific DNA-methyltransferase (adenine-specific)</fullName>
        <ecNumber evidence="1">2.1.1.72</ecNumber>
    </recommendedName>
</protein>
<evidence type="ECO:0000256" key="1">
    <source>
        <dbReference type="ARBA" id="ARBA00011900"/>
    </source>
</evidence>
<dbReference type="GO" id="GO:0003677">
    <property type="term" value="F:DNA binding"/>
    <property type="evidence" value="ECO:0007669"/>
    <property type="project" value="UniProtKB-KW"/>
</dbReference>
<keyword evidence="4" id="KW-0949">S-adenosyl-L-methionine</keyword>
<proteinExistence type="predicted"/>
<name>K1Z4N6_9BACT</name>
<comment type="caution">
    <text evidence="10">The sequence shown here is derived from an EMBL/GenBank/DDBJ whole genome shotgun (WGS) entry which is preliminary data.</text>
</comment>
<dbReference type="GO" id="GO:0009307">
    <property type="term" value="P:DNA restriction-modification system"/>
    <property type="evidence" value="ECO:0007669"/>
    <property type="project" value="UniProtKB-KW"/>
</dbReference>
<dbReference type="Pfam" id="PF07669">
    <property type="entry name" value="Eco57I"/>
    <property type="match status" value="1"/>
</dbReference>
<evidence type="ECO:0000256" key="4">
    <source>
        <dbReference type="ARBA" id="ARBA00022691"/>
    </source>
</evidence>
<sequence>MIDFHKPYDPTEFENFLRDFLPEDFVVQNKELVKGGFWKCVKEWRIIGYSKSLNTHILELAHESDYDPRVTLTKESFRIISEIPTSKALVIFKNSENKRYRFSLITIDLDINDETNKIERSYSNAKRYSFLLGEWEPVLTVKQQLEKRISDFKDLQSRFDVEVVRKPFFDDYFDLFVRLYIGISKDSHFCDILSNSGVDRVKFAKNLLGKIIFVYFIQKKGWLGVEKNKEWWVGDRKFLRTLWERFSRGENFVRPSTEYFYNDYLEHLFYNGFNKDRRDDDDYEPNMRFRIPYLNGGLFKEDYEGWENFTAKISNDIFSSKDEKKPGILDVFDTYNFTVDEDDPYDAEIAIDPEMLGKIFEKMISISKENIDDIVSIYQEKGKARIGKELNKKFGAFYTPRDIVHYMCQESLVQYLIQSTKIEEDRIRDLVKRKELSNDWASIDAYINLPIDQRVIIDWYISEIDDKLQKIKILDPAVGSGAFPMGLLHEISWVRWYFRHHGFINDQKDLYNIKKETIQESIYWVDIEPGAIDIARLRFWLSLIVDEEKPEPLPNFEFKFVCANTLIPLSGEESQLDIFGQNDEANLDTLKKYKREYYKASGKKEKEELKNKIRKYAEIGQITLGRDPSKRALQIHEFWVHFDNPNHSHSFFDPSLMLGEWRKFDIVIGNPPYVSIWSKKWPTLDKEAEILESLYSTYEYKTNLFALFIEKSISLLRNDWIFSFILPRVLLDNHFLKKSRGFILKTTVLLLILEFKYRIFDWAETWWNIILSSRKNWNTKNNFFKWKIINSPEDFFKIKYSDFNQGDYIKTENNNFVIFDASYGPLIEKIKNHTSLLWEICYINNGVNTGNVANILLSRTNEGFKYRKILEWKDINKFSVAWNNLWINYDSSLKLSISLNELATKQTKVDFALRKEEIFLRPKIIIRQTADKIIAAYDQNWFITRHSTHLIAPMPETVDIKYLLAILNSKLLTWFYRKIVPETWKAFAEVKIINLEKLPIKISTNQQPIIEATNRIIESKNNNPNINTLDLENEINRLVYEIYWITSDEIKTIEESLEK</sequence>
<dbReference type="Pfam" id="PF12950">
    <property type="entry name" value="TaqI_C"/>
    <property type="match status" value="1"/>
</dbReference>
<dbReference type="InterPro" id="IPR011639">
    <property type="entry name" value="MethylTrfase_TaqI-like_dom"/>
</dbReference>
<gene>
    <name evidence="10" type="ORF">ACD_71C00215G0008</name>
</gene>
<evidence type="ECO:0000259" key="8">
    <source>
        <dbReference type="Pfam" id="PF07669"/>
    </source>
</evidence>
<dbReference type="EC" id="2.1.1.72" evidence="1"/>
<evidence type="ECO:0000256" key="6">
    <source>
        <dbReference type="ARBA" id="ARBA00023125"/>
    </source>
</evidence>
<dbReference type="PANTHER" id="PTHR33841:SF1">
    <property type="entry name" value="DNA METHYLTRANSFERASE A"/>
    <property type="match status" value="1"/>
</dbReference>
<dbReference type="PRINTS" id="PR00507">
    <property type="entry name" value="N12N6MTFRASE"/>
</dbReference>
<dbReference type="InterPro" id="IPR002052">
    <property type="entry name" value="DNA_methylase_N6_adenine_CS"/>
</dbReference>
<feature type="domain" description="TaqI-like C-terminal specificity" evidence="9">
    <location>
        <begin position="868"/>
        <end position="1000"/>
    </location>
</feature>
<dbReference type="PROSITE" id="PS00092">
    <property type="entry name" value="N6_MTASE"/>
    <property type="match status" value="1"/>
</dbReference>
<dbReference type="InterPro" id="IPR025931">
    <property type="entry name" value="TaqI_C"/>
</dbReference>
<dbReference type="InterPro" id="IPR029063">
    <property type="entry name" value="SAM-dependent_MTases_sf"/>
</dbReference>
<evidence type="ECO:0000256" key="7">
    <source>
        <dbReference type="ARBA" id="ARBA00047942"/>
    </source>
</evidence>
<dbReference type="AlphaFoldDB" id="K1Z4N6"/>
<dbReference type="Gene3D" id="3.90.220.10">
    <property type="entry name" value="Adenine-n6-DNA-methyltransferase Taqi, Chain A, domain 2"/>
    <property type="match status" value="1"/>
</dbReference>
<feature type="domain" description="Type II methyltransferase M.TaqI-like" evidence="8">
    <location>
        <begin position="521"/>
        <end position="760"/>
    </location>
</feature>
<keyword evidence="3" id="KW-0808">Transferase</keyword>
<dbReference type="GO" id="GO:0032259">
    <property type="term" value="P:methylation"/>
    <property type="evidence" value="ECO:0007669"/>
    <property type="project" value="UniProtKB-KW"/>
</dbReference>
<evidence type="ECO:0000313" key="10">
    <source>
        <dbReference type="EMBL" id="EKD44201.1"/>
    </source>
</evidence>
<evidence type="ECO:0000259" key="9">
    <source>
        <dbReference type="Pfam" id="PF12950"/>
    </source>
</evidence>